<evidence type="ECO:0000313" key="2">
    <source>
        <dbReference type="Proteomes" id="UP001589575"/>
    </source>
</evidence>
<keyword evidence="2" id="KW-1185">Reference proteome</keyword>
<proteinExistence type="predicted"/>
<reference evidence="1 2" key="1">
    <citation type="submission" date="2024-09" db="EMBL/GenBank/DDBJ databases">
        <authorList>
            <person name="Sun Q."/>
            <person name="Mori K."/>
        </authorList>
    </citation>
    <scope>NUCLEOTIDE SEQUENCE [LARGE SCALE GENOMIC DNA]</scope>
    <source>
        <strain evidence="1 2">CCM 7609</strain>
    </source>
</reference>
<organism evidence="1 2">
    <name type="scientific">Citricoccus parietis</name>
    <dbReference type="NCBI Taxonomy" id="592307"/>
    <lineage>
        <taxon>Bacteria</taxon>
        <taxon>Bacillati</taxon>
        <taxon>Actinomycetota</taxon>
        <taxon>Actinomycetes</taxon>
        <taxon>Micrococcales</taxon>
        <taxon>Micrococcaceae</taxon>
        <taxon>Citricoccus</taxon>
    </lineage>
</organism>
<sequence>MLRGGVQGSLDLCHLLLRRRFDAGPEKLTSALHRLTGGQLGQACLLVVPVPDGSREPGLLLRRQHGGTNGLDRCEGTRPQLGGEVFGGLEGQ</sequence>
<protein>
    <submittedName>
        <fullName evidence="1">Uncharacterized protein</fullName>
    </submittedName>
</protein>
<name>A0ABV5FT38_9MICC</name>
<dbReference type="EMBL" id="JBHMFI010000001">
    <property type="protein sequence ID" value="MFB9069845.1"/>
    <property type="molecule type" value="Genomic_DNA"/>
</dbReference>
<accession>A0ABV5FT38</accession>
<gene>
    <name evidence="1" type="ORF">ACFFX0_00970</name>
</gene>
<dbReference type="Proteomes" id="UP001589575">
    <property type="component" value="Unassembled WGS sequence"/>
</dbReference>
<comment type="caution">
    <text evidence="1">The sequence shown here is derived from an EMBL/GenBank/DDBJ whole genome shotgun (WGS) entry which is preliminary data.</text>
</comment>
<evidence type="ECO:0000313" key="1">
    <source>
        <dbReference type="EMBL" id="MFB9069845.1"/>
    </source>
</evidence>